<dbReference type="Proteomes" id="UP000799324">
    <property type="component" value="Unassembled WGS sequence"/>
</dbReference>
<protein>
    <submittedName>
        <fullName evidence="2">Uncharacterized protein</fullName>
    </submittedName>
</protein>
<reference evidence="2" key="1">
    <citation type="journal article" date="2020" name="Stud. Mycol.">
        <title>101 Dothideomycetes genomes: a test case for predicting lifestyles and emergence of pathogens.</title>
        <authorList>
            <person name="Haridas S."/>
            <person name="Albert R."/>
            <person name="Binder M."/>
            <person name="Bloem J."/>
            <person name="Labutti K."/>
            <person name="Salamov A."/>
            <person name="Andreopoulos B."/>
            <person name="Baker S."/>
            <person name="Barry K."/>
            <person name="Bills G."/>
            <person name="Bluhm B."/>
            <person name="Cannon C."/>
            <person name="Castanera R."/>
            <person name="Culley D."/>
            <person name="Daum C."/>
            <person name="Ezra D."/>
            <person name="Gonzalez J."/>
            <person name="Henrissat B."/>
            <person name="Kuo A."/>
            <person name="Liang C."/>
            <person name="Lipzen A."/>
            <person name="Lutzoni F."/>
            <person name="Magnuson J."/>
            <person name="Mondo S."/>
            <person name="Nolan M."/>
            <person name="Ohm R."/>
            <person name="Pangilinan J."/>
            <person name="Park H.-J."/>
            <person name="Ramirez L."/>
            <person name="Alfaro M."/>
            <person name="Sun H."/>
            <person name="Tritt A."/>
            <person name="Yoshinaga Y."/>
            <person name="Zwiers L.-H."/>
            <person name="Turgeon B."/>
            <person name="Goodwin S."/>
            <person name="Spatafora J."/>
            <person name="Crous P."/>
            <person name="Grigoriev I."/>
        </authorList>
    </citation>
    <scope>NUCLEOTIDE SEQUENCE</scope>
    <source>
        <strain evidence="2">CBS 122681</strain>
    </source>
</reference>
<evidence type="ECO:0000256" key="1">
    <source>
        <dbReference type="SAM" id="SignalP"/>
    </source>
</evidence>
<evidence type="ECO:0000313" key="2">
    <source>
        <dbReference type="EMBL" id="KAF2647269.1"/>
    </source>
</evidence>
<proteinExistence type="predicted"/>
<evidence type="ECO:0000313" key="3">
    <source>
        <dbReference type="Proteomes" id="UP000799324"/>
    </source>
</evidence>
<sequence>AFKFIILVGLKLSLIYSKVYTKKCTSVSIAASPSGNPKPDLRLRATYQTSIRPQEGTWKTIHHSATSDRARLCIAQSLPPGVGRGCSLVNGNNTFHFSNTEDALTWVKRKSAEQKAVISSIQVNSVETWHTSVSTLMLGWHLPHLELSYVSHTLEMRRKR</sequence>
<name>A0A6A6SHN2_9PLEO</name>
<feature type="chain" id="PRO_5025545469" evidence="1">
    <location>
        <begin position="22"/>
        <end position="160"/>
    </location>
</feature>
<gene>
    <name evidence="2" type="ORF">K491DRAFT_685661</name>
</gene>
<accession>A0A6A6SHN2</accession>
<feature type="non-terminal residue" evidence="2">
    <location>
        <position position="1"/>
    </location>
</feature>
<dbReference type="AlphaFoldDB" id="A0A6A6SHN2"/>
<organism evidence="2 3">
    <name type="scientific">Lophiostoma macrostomum CBS 122681</name>
    <dbReference type="NCBI Taxonomy" id="1314788"/>
    <lineage>
        <taxon>Eukaryota</taxon>
        <taxon>Fungi</taxon>
        <taxon>Dikarya</taxon>
        <taxon>Ascomycota</taxon>
        <taxon>Pezizomycotina</taxon>
        <taxon>Dothideomycetes</taxon>
        <taxon>Pleosporomycetidae</taxon>
        <taxon>Pleosporales</taxon>
        <taxon>Lophiostomataceae</taxon>
        <taxon>Lophiostoma</taxon>
    </lineage>
</organism>
<dbReference type="EMBL" id="MU004645">
    <property type="protein sequence ID" value="KAF2647269.1"/>
    <property type="molecule type" value="Genomic_DNA"/>
</dbReference>
<keyword evidence="1" id="KW-0732">Signal</keyword>
<feature type="signal peptide" evidence="1">
    <location>
        <begin position="1"/>
        <end position="21"/>
    </location>
</feature>
<keyword evidence="3" id="KW-1185">Reference proteome</keyword>